<dbReference type="SUPFAM" id="SSF52317">
    <property type="entry name" value="Class I glutamine amidotransferase-like"/>
    <property type="match status" value="1"/>
</dbReference>
<dbReference type="Pfam" id="PF01965">
    <property type="entry name" value="DJ-1_PfpI"/>
    <property type="match status" value="1"/>
</dbReference>
<comment type="catalytic activity">
    <reaction evidence="5">
        <text>methylglyoxal + H2O = (R)-lactate + H(+)</text>
        <dbReference type="Rhea" id="RHEA:27754"/>
        <dbReference type="ChEBI" id="CHEBI:15377"/>
        <dbReference type="ChEBI" id="CHEBI:15378"/>
        <dbReference type="ChEBI" id="CHEBI:16004"/>
        <dbReference type="ChEBI" id="CHEBI:17158"/>
        <dbReference type="EC" id="4.2.1.130"/>
    </reaction>
</comment>
<dbReference type="PANTHER" id="PTHR48094">
    <property type="entry name" value="PROTEIN/NUCLEIC ACID DEGLYCASE DJ-1-RELATED"/>
    <property type="match status" value="1"/>
</dbReference>
<evidence type="ECO:0000256" key="1">
    <source>
        <dbReference type="ARBA" id="ARBA00013134"/>
    </source>
</evidence>
<comment type="similarity">
    <text evidence="4">Belongs to the peptidase C56 family. HSP31-like subfamily.</text>
</comment>
<dbReference type="AlphaFoldDB" id="A0A1L9VYP7"/>
<name>A0A1L9VYP7_ASPGL</name>
<sequence>MAPKVLIVLTSVDKIPGTDHQTGWFLPEFAHAHNVLKGKAEMVIASPNGGEAPLEPASVEMFKNDPVCTKFLNENQSLWKTTRKLSDVLAEVEGFDAIFYVGGHGPMFDLHADANSLALVQYFANAKKPLTAVCHGPTVFLKATAPTGESLLSSATVTGFSNVEEDQIGATAVMPFFLEDELDRATEGRYVKASEPWGEKVVVSQYAGLGGTLITGQNPASTAGVAKEILKALGL</sequence>
<dbReference type="VEuPathDB" id="FungiDB:ASPGLDRAFT_161033"/>
<evidence type="ECO:0000256" key="5">
    <source>
        <dbReference type="ARBA" id="ARBA00048082"/>
    </source>
</evidence>
<dbReference type="InterPro" id="IPR029062">
    <property type="entry name" value="Class_I_gatase-like"/>
</dbReference>
<dbReference type="OrthoDB" id="543156at2759"/>
<evidence type="ECO:0000259" key="6">
    <source>
        <dbReference type="Pfam" id="PF01965"/>
    </source>
</evidence>
<dbReference type="Gene3D" id="3.40.50.880">
    <property type="match status" value="1"/>
</dbReference>
<keyword evidence="3" id="KW-0456">Lyase</keyword>
<dbReference type="STRING" id="1160497.A0A1L9VYP7"/>
<evidence type="ECO:0000256" key="4">
    <source>
        <dbReference type="ARBA" id="ARBA00038493"/>
    </source>
</evidence>
<keyword evidence="8" id="KW-1185">Reference proteome</keyword>
<dbReference type="GO" id="GO:0019172">
    <property type="term" value="F:glyoxalase III activity"/>
    <property type="evidence" value="ECO:0007669"/>
    <property type="project" value="UniProtKB-EC"/>
</dbReference>
<proteinExistence type="inferred from homology"/>
<dbReference type="EC" id="4.2.1.130" evidence="1"/>
<dbReference type="InterPro" id="IPR050325">
    <property type="entry name" value="Prot/Nucl_acid_deglycase"/>
</dbReference>
<dbReference type="GeneID" id="34458731"/>
<evidence type="ECO:0000256" key="2">
    <source>
        <dbReference type="ARBA" id="ARBA00023016"/>
    </source>
</evidence>
<evidence type="ECO:0000313" key="8">
    <source>
        <dbReference type="Proteomes" id="UP000184300"/>
    </source>
</evidence>
<organism evidence="7 8">
    <name type="scientific">Aspergillus glaucus CBS 516.65</name>
    <dbReference type="NCBI Taxonomy" id="1160497"/>
    <lineage>
        <taxon>Eukaryota</taxon>
        <taxon>Fungi</taxon>
        <taxon>Dikarya</taxon>
        <taxon>Ascomycota</taxon>
        <taxon>Pezizomycotina</taxon>
        <taxon>Eurotiomycetes</taxon>
        <taxon>Eurotiomycetidae</taxon>
        <taxon>Eurotiales</taxon>
        <taxon>Aspergillaceae</taxon>
        <taxon>Aspergillus</taxon>
        <taxon>Aspergillus subgen. Aspergillus</taxon>
    </lineage>
</organism>
<keyword evidence="2" id="KW-0346">Stress response</keyword>
<dbReference type="Proteomes" id="UP000184300">
    <property type="component" value="Unassembled WGS sequence"/>
</dbReference>
<dbReference type="EMBL" id="KV878888">
    <property type="protein sequence ID" value="OJJ89040.1"/>
    <property type="molecule type" value="Genomic_DNA"/>
</dbReference>
<accession>A0A1L9VYP7</accession>
<evidence type="ECO:0000313" key="7">
    <source>
        <dbReference type="EMBL" id="OJJ89040.1"/>
    </source>
</evidence>
<dbReference type="RefSeq" id="XP_022405702.1">
    <property type="nucleotide sequence ID" value="XM_022542470.1"/>
</dbReference>
<evidence type="ECO:0000256" key="3">
    <source>
        <dbReference type="ARBA" id="ARBA00023239"/>
    </source>
</evidence>
<dbReference type="PANTHER" id="PTHR48094:SF11">
    <property type="entry name" value="GLUTATHIONE-INDEPENDENT GLYOXALASE HSP31-RELATED"/>
    <property type="match status" value="1"/>
</dbReference>
<feature type="domain" description="DJ-1/PfpI" evidence="6">
    <location>
        <begin position="91"/>
        <end position="167"/>
    </location>
</feature>
<dbReference type="GO" id="GO:0005737">
    <property type="term" value="C:cytoplasm"/>
    <property type="evidence" value="ECO:0007669"/>
    <property type="project" value="TreeGrafter"/>
</dbReference>
<dbReference type="InterPro" id="IPR002818">
    <property type="entry name" value="DJ-1/PfpI"/>
</dbReference>
<dbReference type="GO" id="GO:0019243">
    <property type="term" value="P:methylglyoxal catabolic process to D-lactate via S-lactoyl-glutathione"/>
    <property type="evidence" value="ECO:0007669"/>
    <property type="project" value="TreeGrafter"/>
</dbReference>
<gene>
    <name evidence="7" type="ORF">ASPGLDRAFT_161033</name>
</gene>
<reference evidence="8" key="1">
    <citation type="journal article" date="2017" name="Genome Biol.">
        <title>Comparative genomics reveals high biological diversity and specific adaptations in the industrially and medically important fungal genus Aspergillus.</title>
        <authorList>
            <person name="de Vries R.P."/>
            <person name="Riley R."/>
            <person name="Wiebenga A."/>
            <person name="Aguilar-Osorio G."/>
            <person name="Amillis S."/>
            <person name="Uchima C.A."/>
            <person name="Anderluh G."/>
            <person name="Asadollahi M."/>
            <person name="Askin M."/>
            <person name="Barry K."/>
            <person name="Battaglia E."/>
            <person name="Bayram O."/>
            <person name="Benocci T."/>
            <person name="Braus-Stromeyer S.A."/>
            <person name="Caldana C."/>
            <person name="Canovas D."/>
            <person name="Cerqueira G.C."/>
            <person name="Chen F."/>
            <person name="Chen W."/>
            <person name="Choi C."/>
            <person name="Clum A."/>
            <person name="Dos Santos R.A."/>
            <person name="Damasio A.R."/>
            <person name="Diallinas G."/>
            <person name="Emri T."/>
            <person name="Fekete E."/>
            <person name="Flipphi M."/>
            <person name="Freyberg S."/>
            <person name="Gallo A."/>
            <person name="Gournas C."/>
            <person name="Habgood R."/>
            <person name="Hainaut M."/>
            <person name="Harispe M.L."/>
            <person name="Henrissat B."/>
            <person name="Hilden K.S."/>
            <person name="Hope R."/>
            <person name="Hossain A."/>
            <person name="Karabika E."/>
            <person name="Karaffa L."/>
            <person name="Karanyi Z."/>
            <person name="Krasevec N."/>
            <person name="Kuo A."/>
            <person name="Kusch H."/>
            <person name="LaButti K."/>
            <person name="Lagendijk E.L."/>
            <person name="Lapidus A."/>
            <person name="Levasseur A."/>
            <person name="Lindquist E."/>
            <person name="Lipzen A."/>
            <person name="Logrieco A.F."/>
            <person name="MacCabe A."/>
            <person name="Maekelae M.R."/>
            <person name="Malavazi I."/>
            <person name="Melin P."/>
            <person name="Meyer V."/>
            <person name="Mielnichuk N."/>
            <person name="Miskei M."/>
            <person name="Molnar A.P."/>
            <person name="Mule G."/>
            <person name="Ngan C.Y."/>
            <person name="Orejas M."/>
            <person name="Orosz E."/>
            <person name="Ouedraogo J.P."/>
            <person name="Overkamp K.M."/>
            <person name="Park H.-S."/>
            <person name="Perrone G."/>
            <person name="Piumi F."/>
            <person name="Punt P.J."/>
            <person name="Ram A.F."/>
            <person name="Ramon A."/>
            <person name="Rauscher S."/>
            <person name="Record E."/>
            <person name="Riano-Pachon D.M."/>
            <person name="Robert V."/>
            <person name="Roehrig J."/>
            <person name="Ruller R."/>
            <person name="Salamov A."/>
            <person name="Salih N.S."/>
            <person name="Samson R.A."/>
            <person name="Sandor E."/>
            <person name="Sanguinetti M."/>
            <person name="Schuetze T."/>
            <person name="Sepcic K."/>
            <person name="Shelest E."/>
            <person name="Sherlock G."/>
            <person name="Sophianopoulou V."/>
            <person name="Squina F.M."/>
            <person name="Sun H."/>
            <person name="Susca A."/>
            <person name="Todd R.B."/>
            <person name="Tsang A."/>
            <person name="Unkles S.E."/>
            <person name="van de Wiele N."/>
            <person name="van Rossen-Uffink D."/>
            <person name="Oliveira J.V."/>
            <person name="Vesth T.C."/>
            <person name="Visser J."/>
            <person name="Yu J.-H."/>
            <person name="Zhou M."/>
            <person name="Andersen M.R."/>
            <person name="Archer D.B."/>
            <person name="Baker S.E."/>
            <person name="Benoit I."/>
            <person name="Brakhage A.A."/>
            <person name="Braus G.H."/>
            <person name="Fischer R."/>
            <person name="Frisvad J.C."/>
            <person name="Goldman G.H."/>
            <person name="Houbraken J."/>
            <person name="Oakley B."/>
            <person name="Pocsi I."/>
            <person name="Scazzocchio C."/>
            <person name="Seiboth B."/>
            <person name="vanKuyk P.A."/>
            <person name="Wortman J."/>
            <person name="Dyer P.S."/>
            <person name="Grigoriev I.V."/>
        </authorList>
    </citation>
    <scope>NUCLEOTIDE SEQUENCE [LARGE SCALE GENOMIC DNA]</scope>
    <source>
        <strain evidence="8">CBS 516.65</strain>
    </source>
</reference>
<dbReference type="CDD" id="cd03141">
    <property type="entry name" value="GATase1_Hsp31_like"/>
    <property type="match status" value="1"/>
</dbReference>
<protein>
    <recommendedName>
        <fullName evidence="1">D-lactate dehydratase</fullName>
        <ecNumber evidence="1">4.2.1.130</ecNumber>
    </recommendedName>
</protein>